<dbReference type="InterPro" id="IPR017918">
    <property type="entry name" value="N-reg_PII_CS"/>
</dbReference>
<dbReference type="PATRIC" id="fig|1434109.4.peg.4123"/>
<dbReference type="SMART" id="SM00938">
    <property type="entry name" value="P-II"/>
    <property type="match status" value="1"/>
</dbReference>
<keyword evidence="3" id="KW-0804">Transcription</keyword>
<evidence type="ECO:0000256" key="4">
    <source>
        <dbReference type="ARBA" id="ARBA00023231"/>
    </source>
</evidence>
<evidence type="ECO:0000256" key="1">
    <source>
        <dbReference type="ARBA" id="ARBA00002440"/>
    </source>
</evidence>
<sequence length="105" mass="11550">MKMIKALIRPEAADDVIEGLAEGGFVSLTKIDAFGRGKQKGVTVGTIHYDELPKTMLMLVVENESVEEVVKLIKYKAYTGYQGDGKIFVIPVDNAYTIRTRDAGL</sequence>
<dbReference type="RefSeq" id="WP_011306548.1">
    <property type="nucleotide sequence ID" value="NZ_CP009526.1"/>
</dbReference>
<dbReference type="InterPro" id="IPR002187">
    <property type="entry name" value="N-reg_PII"/>
</dbReference>
<dbReference type="EMBL" id="CP009526">
    <property type="protein sequence ID" value="AKB52428.1"/>
    <property type="molecule type" value="Genomic_DNA"/>
</dbReference>
<organism evidence="6 7">
    <name type="scientific">Methanosarcina barkeri str. Wiesmoor</name>
    <dbReference type="NCBI Taxonomy" id="1434109"/>
    <lineage>
        <taxon>Archaea</taxon>
        <taxon>Methanobacteriati</taxon>
        <taxon>Methanobacteriota</taxon>
        <taxon>Stenosarchaea group</taxon>
        <taxon>Methanomicrobia</taxon>
        <taxon>Methanosarcinales</taxon>
        <taxon>Methanosarcinaceae</taxon>
        <taxon>Methanosarcina</taxon>
    </lineage>
</organism>
<dbReference type="HOGENOM" id="CLU_082268_0_1_2"/>
<dbReference type="Pfam" id="PF00543">
    <property type="entry name" value="P-II"/>
    <property type="match status" value="1"/>
</dbReference>
<gene>
    <name evidence="6" type="ORF">MSBRW_3175</name>
</gene>
<dbReference type="PANTHER" id="PTHR30115">
    <property type="entry name" value="NITROGEN REGULATORY PROTEIN P-II"/>
    <property type="match status" value="1"/>
</dbReference>
<comment type="similarity">
    <text evidence="5">Belongs to the P(II) protein family.</text>
</comment>
<evidence type="ECO:0000256" key="3">
    <source>
        <dbReference type="ARBA" id="ARBA00023163"/>
    </source>
</evidence>
<dbReference type="Gene3D" id="3.30.70.120">
    <property type="match status" value="1"/>
</dbReference>
<dbReference type="AlphaFoldDB" id="A0A0E3QPM4"/>
<dbReference type="KEGG" id="mbw:MSBRW_3175"/>
<dbReference type="SUPFAM" id="SSF54913">
    <property type="entry name" value="GlnB-like"/>
    <property type="match status" value="1"/>
</dbReference>
<keyword evidence="2" id="KW-0805">Transcription regulation</keyword>
<dbReference type="InterPro" id="IPR011322">
    <property type="entry name" value="N-reg_PII-like_a/b"/>
</dbReference>
<comment type="function">
    <text evidence="1">Could be involved in the regulation of nitrogen fixation.</text>
</comment>
<reference evidence="6 7" key="1">
    <citation type="submission" date="2014-07" db="EMBL/GenBank/DDBJ databases">
        <title>Methanogenic archaea and the global carbon cycle.</title>
        <authorList>
            <person name="Henriksen J.R."/>
            <person name="Luke J."/>
            <person name="Reinhart S."/>
            <person name="Benedict M.N."/>
            <person name="Youngblut N.D."/>
            <person name="Metcalf M.E."/>
            <person name="Whitaker R.J."/>
            <person name="Metcalf W.W."/>
        </authorList>
    </citation>
    <scope>NUCLEOTIDE SEQUENCE [LARGE SCALE GENOMIC DNA]</scope>
    <source>
        <strain evidence="6 7">Wiesmoor</strain>
    </source>
</reference>
<evidence type="ECO:0000313" key="6">
    <source>
        <dbReference type="EMBL" id="AKB52428.1"/>
    </source>
</evidence>
<accession>A0A0E3QPM4</accession>
<dbReference type="PRINTS" id="PR00340">
    <property type="entry name" value="PIIGLNB"/>
</dbReference>
<dbReference type="GO" id="GO:0030234">
    <property type="term" value="F:enzyme regulator activity"/>
    <property type="evidence" value="ECO:0007669"/>
    <property type="project" value="InterPro"/>
</dbReference>
<name>A0A0E3QPM4_METBA</name>
<dbReference type="GO" id="GO:0006808">
    <property type="term" value="P:regulation of nitrogen utilization"/>
    <property type="evidence" value="ECO:0007669"/>
    <property type="project" value="InterPro"/>
</dbReference>
<dbReference type="GO" id="GO:0005524">
    <property type="term" value="F:ATP binding"/>
    <property type="evidence" value="ECO:0007669"/>
    <property type="project" value="TreeGrafter"/>
</dbReference>
<dbReference type="PROSITE" id="PS51343">
    <property type="entry name" value="PII_GLNB_DOM"/>
    <property type="match status" value="1"/>
</dbReference>
<dbReference type="PROSITE" id="PS00638">
    <property type="entry name" value="PII_GLNB_CTER"/>
    <property type="match status" value="1"/>
</dbReference>
<evidence type="ECO:0000256" key="5">
    <source>
        <dbReference type="RuleBase" id="RU003936"/>
    </source>
</evidence>
<dbReference type="PANTHER" id="PTHR30115:SF13">
    <property type="entry name" value="PII-LIKE PROTEIN GLNBI"/>
    <property type="match status" value="1"/>
</dbReference>
<dbReference type="GO" id="GO:0005829">
    <property type="term" value="C:cytosol"/>
    <property type="evidence" value="ECO:0007669"/>
    <property type="project" value="TreeGrafter"/>
</dbReference>
<evidence type="ECO:0000256" key="2">
    <source>
        <dbReference type="ARBA" id="ARBA00023015"/>
    </source>
</evidence>
<protein>
    <submittedName>
        <fullName evidence="6">Nitrogen regulatory protein P-II</fullName>
    </submittedName>
</protein>
<evidence type="ECO:0000313" key="7">
    <source>
        <dbReference type="Proteomes" id="UP000033038"/>
    </source>
</evidence>
<proteinExistence type="inferred from homology"/>
<dbReference type="InterPro" id="IPR015867">
    <property type="entry name" value="N-reg_PII/ATP_PRibTrfase_C"/>
</dbReference>
<keyword evidence="4" id="KW-0535">Nitrogen fixation</keyword>
<dbReference type="GeneID" id="24824781"/>
<dbReference type="Proteomes" id="UP000033038">
    <property type="component" value="Chromosome"/>
</dbReference>